<reference evidence="2" key="1">
    <citation type="submission" date="2022-02" db="EMBL/GenBank/DDBJ databases">
        <title>Qipengyuania spongiae sp. nov., isolated from marine sponge.</title>
        <authorList>
            <person name="Li Z."/>
            <person name="Zhang M."/>
        </authorList>
    </citation>
    <scope>NUCLEOTIDE SEQUENCE</scope>
    <source>
        <strain evidence="2">PHS-Z21</strain>
    </source>
</reference>
<keyword evidence="1" id="KW-0732">Signal</keyword>
<dbReference type="Proteomes" id="UP001065265">
    <property type="component" value="Chromosome"/>
</dbReference>
<evidence type="ECO:0000313" key="3">
    <source>
        <dbReference type="Proteomes" id="UP001065265"/>
    </source>
</evidence>
<evidence type="ECO:0000256" key="1">
    <source>
        <dbReference type="SAM" id="SignalP"/>
    </source>
</evidence>
<feature type="chain" id="PRO_5047390583" evidence="1">
    <location>
        <begin position="21"/>
        <end position="264"/>
    </location>
</feature>
<evidence type="ECO:0000313" key="2">
    <source>
        <dbReference type="EMBL" id="UVI39975.1"/>
    </source>
</evidence>
<gene>
    <name evidence="2" type="ORF">L1F33_03180</name>
</gene>
<dbReference type="EMBL" id="CP092471">
    <property type="protein sequence ID" value="UVI39975.1"/>
    <property type="molecule type" value="Genomic_DNA"/>
</dbReference>
<keyword evidence="3" id="KW-1185">Reference proteome</keyword>
<feature type="signal peptide" evidence="1">
    <location>
        <begin position="1"/>
        <end position="20"/>
    </location>
</feature>
<sequence length="264" mass="27911">MSKPPRILACALAVCGSPLAAQTIYYEDGSYLYAVPNDAAVTAQSEMNADTAPLLSEQPTAVRTIPSRARSAERAQIVLPDAPPSSALPVVLLTPPQGSVTPGTLTYGYGYPSPARGHLPNGAVLVEFDREAWLSECNARLGSYDESDQSRIIGNLFGTAAGGFSGNRFADGNRFSGTVVGADARGLRGGKIDDAMDRRTGRGAWAQANADRYCAAYLDDYLTRASNHGGHGIAYNPGQQYMLVPVSVPIARQVEYRDIVPAGS</sequence>
<name>A0ABY5SZL5_9SPHN</name>
<proteinExistence type="predicted"/>
<protein>
    <submittedName>
        <fullName evidence="2">Uncharacterized protein</fullName>
    </submittedName>
</protein>
<dbReference type="RefSeq" id="WP_265559831.1">
    <property type="nucleotide sequence ID" value="NZ_CP092471.1"/>
</dbReference>
<organism evidence="2 3">
    <name type="scientific">Qipengyuania spongiae</name>
    <dbReference type="NCBI Taxonomy" id="2909673"/>
    <lineage>
        <taxon>Bacteria</taxon>
        <taxon>Pseudomonadati</taxon>
        <taxon>Pseudomonadota</taxon>
        <taxon>Alphaproteobacteria</taxon>
        <taxon>Sphingomonadales</taxon>
        <taxon>Erythrobacteraceae</taxon>
        <taxon>Qipengyuania</taxon>
    </lineage>
</organism>
<accession>A0ABY5SZL5</accession>